<keyword evidence="1" id="KW-0175">Coiled coil</keyword>
<name>A0ABU6RYH8_9FABA</name>
<protein>
    <submittedName>
        <fullName evidence="2">Uncharacterized protein</fullName>
    </submittedName>
</protein>
<evidence type="ECO:0000313" key="3">
    <source>
        <dbReference type="Proteomes" id="UP001341840"/>
    </source>
</evidence>
<accession>A0ABU6RYH8</accession>
<dbReference type="Proteomes" id="UP001341840">
    <property type="component" value="Unassembled WGS sequence"/>
</dbReference>
<evidence type="ECO:0000313" key="2">
    <source>
        <dbReference type="EMBL" id="MED6128999.1"/>
    </source>
</evidence>
<organism evidence="2 3">
    <name type="scientific">Stylosanthes scabra</name>
    <dbReference type="NCBI Taxonomy" id="79078"/>
    <lineage>
        <taxon>Eukaryota</taxon>
        <taxon>Viridiplantae</taxon>
        <taxon>Streptophyta</taxon>
        <taxon>Embryophyta</taxon>
        <taxon>Tracheophyta</taxon>
        <taxon>Spermatophyta</taxon>
        <taxon>Magnoliopsida</taxon>
        <taxon>eudicotyledons</taxon>
        <taxon>Gunneridae</taxon>
        <taxon>Pentapetalae</taxon>
        <taxon>rosids</taxon>
        <taxon>fabids</taxon>
        <taxon>Fabales</taxon>
        <taxon>Fabaceae</taxon>
        <taxon>Papilionoideae</taxon>
        <taxon>50 kb inversion clade</taxon>
        <taxon>dalbergioids sensu lato</taxon>
        <taxon>Dalbergieae</taxon>
        <taxon>Pterocarpus clade</taxon>
        <taxon>Stylosanthes</taxon>
    </lineage>
</organism>
<feature type="non-terminal residue" evidence="2">
    <location>
        <position position="1"/>
    </location>
</feature>
<evidence type="ECO:0000256" key="1">
    <source>
        <dbReference type="SAM" id="Coils"/>
    </source>
</evidence>
<feature type="coiled-coil region" evidence="1">
    <location>
        <begin position="89"/>
        <end position="123"/>
    </location>
</feature>
<reference evidence="2 3" key="1">
    <citation type="journal article" date="2023" name="Plants (Basel)">
        <title>Bridging the Gap: Combining Genomics and Transcriptomics Approaches to Understand Stylosanthes scabra, an Orphan Legume from the Brazilian Caatinga.</title>
        <authorList>
            <person name="Ferreira-Neto J.R.C."/>
            <person name="da Silva M.D."/>
            <person name="Binneck E."/>
            <person name="de Melo N.F."/>
            <person name="da Silva R.H."/>
            <person name="de Melo A.L.T.M."/>
            <person name="Pandolfi V."/>
            <person name="Bustamante F.O."/>
            <person name="Brasileiro-Vidal A.C."/>
            <person name="Benko-Iseppon A.M."/>
        </authorList>
    </citation>
    <scope>NUCLEOTIDE SEQUENCE [LARGE SCALE GENOMIC DNA]</scope>
    <source>
        <tissue evidence="2">Leaves</tissue>
    </source>
</reference>
<sequence>PCTHCLQPPSEYSEDRTSKARTTAVLPRRPVLAVLPRSPVFRHCHSFSPSVQLQPPLTAQCTRHSSHRVRGRSTFCPCFVAPPPSQEEAVDLREQVHLLNQNIQDMARQLHESEERIQALHDELSRRPGVLD</sequence>
<comment type="caution">
    <text evidence="2">The sequence shown here is derived from an EMBL/GenBank/DDBJ whole genome shotgun (WGS) entry which is preliminary data.</text>
</comment>
<feature type="non-terminal residue" evidence="2">
    <location>
        <position position="132"/>
    </location>
</feature>
<dbReference type="EMBL" id="JASCZI010033576">
    <property type="protein sequence ID" value="MED6128999.1"/>
    <property type="molecule type" value="Genomic_DNA"/>
</dbReference>
<gene>
    <name evidence="2" type="ORF">PIB30_103460</name>
</gene>
<proteinExistence type="predicted"/>
<keyword evidence="3" id="KW-1185">Reference proteome</keyword>